<keyword evidence="1" id="KW-0812">Transmembrane</keyword>
<protein>
    <submittedName>
        <fullName evidence="2">Uncharacterized protein</fullName>
    </submittedName>
</protein>
<reference evidence="3" key="1">
    <citation type="submission" date="2017-04" db="EMBL/GenBank/DDBJ databases">
        <authorList>
            <person name="Varghese N."/>
            <person name="Submissions S."/>
        </authorList>
    </citation>
    <scope>NUCLEOTIDE SEQUENCE [LARGE SCALE GENOMIC DNA]</scope>
    <source>
        <strain evidence="3">DSM 23072</strain>
    </source>
</reference>
<keyword evidence="3" id="KW-1185">Reference proteome</keyword>
<evidence type="ECO:0000313" key="3">
    <source>
        <dbReference type="Proteomes" id="UP000192408"/>
    </source>
</evidence>
<dbReference type="Proteomes" id="UP000192408">
    <property type="component" value="Unassembled WGS sequence"/>
</dbReference>
<dbReference type="AlphaFoldDB" id="A0A1W1URX1"/>
<dbReference type="EMBL" id="FWWV01000013">
    <property type="protein sequence ID" value="SMB83868.1"/>
    <property type="molecule type" value="Genomic_DNA"/>
</dbReference>
<evidence type="ECO:0000313" key="2">
    <source>
        <dbReference type="EMBL" id="SMB83868.1"/>
    </source>
</evidence>
<dbReference type="STRING" id="1122938.SAMN05660772_00718"/>
<organism evidence="2 3">
    <name type="scientific">Pasteurella testudinis DSM 23072</name>
    <dbReference type="NCBI Taxonomy" id="1122938"/>
    <lineage>
        <taxon>Bacteria</taxon>
        <taxon>Pseudomonadati</taxon>
        <taxon>Pseudomonadota</taxon>
        <taxon>Gammaproteobacteria</taxon>
        <taxon>Pasteurellales</taxon>
        <taxon>Pasteurellaceae</taxon>
        <taxon>Pasteurella</taxon>
    </lineage>
</organism>
<feature type="transmembrane region" description="Helical" evidence="1">
    <location>
        <begin position="12"/>
        <end position="34"/>
    </location>
</feature>
<evidence type="ECO:0000256" key="1">
    <source>
        <dbReference type="SAM" id="Phobius"/>
    </source>
</evidence>
<accession>A0A1W1URX1</accession>
<keyword evidence="1" id="KW-1133">Transmembrane helix</keyword>
<keyword evidence="1" id="KW-0472">Membrane</keyword>
<sequence length="35" mass="3884">MSQKTKNMLAEVATLSVLFGVTIAFTLLNVIRYLP</sequence>
<name>A0A1W1URX1_9PAST</name>
<proteinExistence type="predicted"/>
<gene>
    <name evidence="2" type="ORF">SAMN05660772_00718</name>
</gene>